<keyword evidence="2" id="KW-0813">Transport</keyword>
<accession>A0A147H4H8</accession>
<keyword evidence="3" id="KW-0732">Signal</keyword>
<evidence type="ECO:0000313" key="6">
    <source>
        <dbReference type="EMBL" id="KTT24845.1"/>
    </source>
</evidence>
<reference evidence="6 7" key="1">
    <citation type="journal article" date="2016" name="Front. Microbiol.">
        <title>Genomic Resource of Rice Seed Associated Bacteria.</title>
        <authorList>
            <person name="Midha S."/>
            <person name="Bansal K."/>
            <person name="Sharma S."/>
            <person name="Kumar N."/>
            <person name="Patil P.P."/>
            <person name="Chaudhry V."/>
            <person name="Patil P.B."/>
        </authorList>
    </citation>
    <scope>NUCLEOTIDE SEQUENCE [LARGE SCALE GENOMIC DNA]</scope>
    <source>
        <strain evidence="6 7">NS331</strain>
    </source>
</reference>
<keyword evidence="4" id="KW-0029">Amino-acid transport</keyword>
<organism evidence="6 7">
    <name type="scientific">Pseudacidovorax intermedius</name>
    <dbReference type="NCBI Taxonomy" id="433924"/>
    <lineage>
        <taxon>Bacteria</taxon>
        <taxon>Pseudomonadati</taxon>
        <taxon>Pseudomonadota</taxon>
        <taxon>Betaproteobacteria</taxon>
        <taxon>Burkholderiales</taxon>
        <taxon>Comamonadaceae</taxon>
        <taxon>Pseudacidovorax</taxon>
    </lineage>
</organism>
<dbReference type="InterPro" id="IPR000709">
    <property type="entry name" value="Leu_Ile_Val-bd"/>
</dbReference>
<dbReference type="InterPro" id="IPR028082">
    <property type="entry name" value="Peripla_BP_I"/>
</dbReference>
<dbReference type="PATRIC" id="fig|433924.3.peg.2997"/>
<dbReference type="GO" id="GO:0006865">
    <property type="term" value="P:amino acid transport"/>
    <property type="evidence" value="ECO:0007669"/>
    <property type="project" value="UniProtKB-KW"/>
</dbReference>
<dbReference type="OrthoDB" id="26870at2"/>
<proteinExistence type="inferred from homology"/>
<dbReference type="Gene3D" id="3.40.50.2300">
    <property type="match status" value="2"/>
</dbReference>
<evidence type="ECO:0000256" key="4">
    <source>
        <dbReference type="ARBA" id="ARBA00022970"/>
    </source>
</evidence>
<keyword evidence="7" id="KW-1185">Reference proteome</keyword>
<evidence type="ECO:0000256" key="3">
    <source>
        <dbReference type="ARBA" id="ARBA00022729"/>
    </source>
</evidence>
<gene>
    <name evidence="6" type="ORF">NS331_05645</name>
</gene>
<dbReference type="PANTHER" id="PTHR47235">
    <property type="entry name" value="BLR6548 PROTEIN"/>
    <property type="match status" value="1"/>
</dbReference>
<evidence type="ECO:0000313" key="7">
    <source>
        <dbReference type="Proteomes" id="UP000072741"/>
    </source>
</evidence>
<sequence>MALVLGTAAALAGAQARGVGPQELRIGTLLDLSGALASAGKDARDGMQMRVDEINAQGGIGGRKLRLLVEDHGYDPKRAVLGAQKLIERDGVFAIVGQLGTAPMMASAGLLRQTQTLNFMPLTATALTYEPPQPLTFAYLPSYVDQLSKGLPAFLRQSGARTVCTVYQDDEFGQEILRGSEAGLKAAGRTLAERTSYKRGATDFSSQVARLAAAGCDGVVLGTVIRETVGVMTEARKIGFRPAFLATVSAYSATVPRLGGEAVEGLYASVVIDQPYADSGPAPVRAWAQRYKAAFGEEPSVFSAQGYFVIDSFAAAARAAGPALDTASLVKTLETQPLPATLFGTPEIRYAPGRRLGIDAVRLARIHDGRWVSAD</sequence>
<dbReference type="AlphaFoldDB" id="A0A147H4H8"/>
<dbReference type="PANTHER" id="PTHR47235:SF1">
    <property type="entry name" value="BLR6548 PROTEIN"/>
    <property type="match status" value="1"/>
</dbReference>
<dbReference type="EMBL" id="LDSL01000038">
    <property type="protein sequence ID" value="KTT24845.1"/>
    <property type="molecule type" value="Genomic_DNA"/>
</dbReference>
<dbReference type="PRINTS" id="PR00337">
    <property type="entry name" value="LEUILEVALBP"/>
</dbReference>
<feature type="domain" description="Leucine-binding protein" evidence="5">
    <location>
        <begin position="24"/>
        <end position="369"/>
    </location>
</feature>
<comment type="similarity">
    <text evidence="1">Belongs to the leucine-binding protein family.</text>
</comment>
<comment type="caution">
    <text evidence="6">The sequence shown here is derived from an EMBL/GenBank/DDBJ whole genome shotgun (WGS) entry which is preliminary data.</text>
</comment>
<dbReference type="InterPro" id="IPR028081">
    <property type="entry name" value="Leu-bd"/>
</dbReference>
<dbReference type="Proteomes" id="UP000072741">
    <property type="component" value="Unassembled WGS sequence"/>
</dbReference>
<dbReference type="Pfam" id="PF13458">
    <property type="entry name" value="Peripla_BP_6"/>
    <property type="match status" value="1"/>
</dbReference>
<name>A0A147H4H8_9BURK</name>
<dbReference type="CDD" id="cd06343">
    <property type="entry name" value="PBP1_ABC_ligand_binding-like"/>
    <property type="match status" value="1"/>
</dbReference>
<evidence type="ECO:0000256" key="1">
    <source>
        <dbReference type="ARBA" id="ARBA00010062"/>
    </source>
</evidence>
<protein>
    <submittedName>
        <fullName evidence="6">ABC transporter substrate-binding protein</fullName>
    </submittedName>
</protein>
<dbReference type="SUPFAM" id="SSF53822">
    <property type="entry name" value="Periplasmic binding protein-like I"/>
    <property type="match status" value="1"/>
</dbReference>
<evidence type="ECO:0000256" key="2">
    <source>
        <dbReference type="ARBA" id="ARBA00022448"/>
    </source>
</evidence>
<evidence type="ECO:0000259" key="5">
    <source>
        <dbReference type="Pfam" id="PF13458"/>
    </source>
</evidence>